<evidence type="ECO:0000256" key="1">
    <source>
        <dbReference type="SAM" id="MobiDB-lite"/>
    </source>
</evidence>
<keyword evidence="4" id="KW-1185">Reference proteome</keyword>
<dbReference type="PANTHER" id="PTHR15949:SF3">
    <property type="entry name" value="TESTIS-EXPRESSED PROTEIN 264"/>
    <property type="match status" value="1"/>
</dbReference>
<comment type="caution">
    <text evidence="3">The sequence shown here is derived from an EMBL/GenBank/DDBJ whole genome shotgun (WGS) entry which is preliminary data.</text>
</comment>
<evidence type="ECO:0000313" key="3">
    <source>
        <dbReference type="EMBL" id="KAG8183823.1"/>
    </source>
</evidence>
<organism evidence="3 4">
    <name type="scientific">Oedothorax gibbosus</name>
    <dbReference type="NCBI Taxonomy" id="931172"/>
    <lineage>
        <taxon>Eukaryota</taxon>
        <taxon>Metazoa</taxon>
        <taxon>Ecdysozoa</taxon>
        <taxon>Arthropoda</taxon>
        <taxon>Chelicerata</taxon>
        <taxon>Arachnida</taxon>
        <taxon>Araneae</taxon>
        <taxon>Araneomorphae</taxon>
        <taxon>Entelegynae</taxon>
        <taxon>Araneoidea</taxon>
        <taxon>Linyphiidae</taxon>
        <taxon>Erigoninae</taxon>
        <taxon>Oedothorax</taxon>
    </lineage>
</organism>
<dbReference type="GO" id="GO:0061709">
    <property type="term" value="P:reticulophagy"/>
    <property type="evidence" value="ECO:0007669"/>
    <property type="project" value="TreeGrafter"/>
</dbReference>
<name>A0AAV6UJE9_9ARAC</name>
<dbReference type="EMBL" id="JAFNEN010000402">
    <property type="protein sequence ID" value="KAG8183823.1"/>
    <property type="molecule type" value="Genomic_DNA"/>
</dbReference>
<evidence type="ECO:0000313" key="4">
    <source>
        <dbReference type="Proteomes" id="UP000827092"/>
    </source>
</evidence>
<dbReference type="GO" id="GO:0106300">
    <property type="term" value="P:protein-DNA covalent cross-linking repair"/>
    <property type="evidence" value="ECO:0007669"/>
    <property type="project" value="TreeGrafter"/>
</dbReference>
<dbReference type="GO" id="GO:0005657">
    <property type="term" value="C:replication fork"/>
    <property type="evidence" value="ECO:0007669"/>
    <property type="project" value="TreeGrafter"/>
</dbReference>
<dbReference type="Proteomes" id="UP000827092">
    <property type="component" value="Unassembled WGS sequence"/>
</dbReference>
<feature type="region of interest" description="Disordered" evidence="1">
    <location>
        <begin position="211"/>
        <end position="282"/>
    </location>
</feature>
<dbReference type="AlphaFoldDB" id="A0AAV6UJE9"/>
<feature type="transmembrane region" description="Helical" evidence="2">
    <location>
        <begin position="13"/>
        <end position="34"/>
    </location>
</feature>
<keyword evidence="2" id="KW-1133">Transmembrane helix</keyword>
<dbReference type="PANTHER" id="PTHR15949">
    <property type="entry name" value="TESTIS-EXPRESSED PROTEIN 264"/>
    <property type="match status" value="1"/>
</dbReference>
<proteinExistence type="predicted"/>
<dbReference type="GO" id="GO:0005634">
    <property type="term" value="C:nucleus"/>
    <property type="evidence" value="ECO:0007669"/>
    <property type="project" value="TreeGrafter"/>
</dbReference>
<keyword evidence="2" id="KW-0472">Membrane</keyword>
<keyword evidence="2" id="KW-0812">Transmembrane</keyword>
<reference evidence="3 4" key="1">
    <citation type="journal article" date="2022" name="Nat. Ecol. Evol.">
        <title>A masculinizing supergene underlies an exaggerated male reproductive morph in a spider.</title>
        <authorList>
            <person name="Hendrickx F."/>
            <person name="De Corte Z."/>
            <person name="Sonet G."/>
            <person name="Van Belleghem S.M."/>
            <person name="Kostlbacher S."/>
            <person name="Vangestel C."/>
        </authorList>
    </citation>
    <scope>NUCLEOTIDE SEQUENCE [LARGE SCALE GENOMIC DNA]</scope>
    <source>
        <strain evidence="3">W744_W776</strain>
    </source>
</reference>
<feature type="compositionally biased region" description="Basic and acidic residues" evidence="1">
    <location>
        <begin position="212"/>
        <end position="229"/>
    </location>
</feature>
<accession>A0AAV6UJE9</accession>
<evidence type="ECO:0000256" key="2">
    <source>
        <dbReference type="SAM" id="Phobius"/>
    </source>
</evidence>
<dbReference type="GO" id="GO:0000421">
    <property type="term" value="C:autophagosome membrane"/>
    <property type="evidence" value="ECO:0007669"/>
    <property type="project" value="TreeGrafter"/>
</dbReference>
<dbReference type="GO" id="GO:0005789">
    <property type="term" value="C:endoplasmic reticulum membrane"/>
    <property type="evidence" value="ECO:0007669"/>
    <property type="project" value="TreeGrafter"/>
</dbReference>
<feature type="compositionally biased region" description="Polar residues" evidence="1">
    <location>
        <begin position="264"/>
        <end position="273"/>
    </location>
</feature>
<sequence length="282" mass="31222">MSSEVAEVTSPDVIMILIPLLLLLLLLTIGILVWHSGLFITPDVKTCKPPFDELEVAYKFVRGSHKDCSLVYAEAHSLAPELRCIGVYYDNPEEVGDSYMRSIVGVILNDEGKTLSEEDRQRMLVKGFQITKFPAVELVVCADFPHSSFLSVLVAVNKVVPCLKAYIQEMKLQAYPLIEICDGQQILYAAPLSKQSEFFVFEALAESEEDITSEKTVDETEELSTKDLEELPDTVSSVEGAGSKVEELPSNEEILESLEDKNKGSNGSEASTESFEELQLDS</sequence>
<protein>
    <submittedName>
        <fullName evidence="3">Uncharacterized protein</fullName>
    </submittedName>
</protein>
<gene>
    <name evidence="3" type="ORF">JTE90_025707</name>
</gene>